<evidence type="ECO:0000313" key="7">
    <source>
        <dbReference type="EMBL" id="SNU98763.1"/>
    </source>
</evidence>
<dbReference type="EMBL" id="LT906446">
    <property type="protein sequence ID" value="SNU98763.1"/>
    <property type="molecule type" value="Genomic_DNA"/>
</dbReference>
<evidence type="ECO:0000256" key="5">
    <source>
        <dbReference type="ARBA" id="ARBA00048348"/>
    </source>
</evidence>
<dbReference type="SUPFAM" id="SSF53056">
    <property type="entry name" value="beta-carbonic anhydrase, cab"/>
    <property type="match status" value="1"/>
</dbReference>
<comment type="cofactor">
    <cofactor evidence="6">
        <name>Zn(2+)</name>
        <dbReference type="ChEBI" id="CHEBI:29105"/>
    </cofactor>
    <text evidence="6">Binds 1 zinc ion per subunit.</text>
</comment>
<gene>
    <name evidence="7" type="ORF">SAMEA4364220_00986</name>
</gene>
<feature type="binding site" evidence="6">
    <location>
        <position position="40"/>
    </location>
    <ligand>
        <name>Zn(2+)</name>
        <dbReference type="ChEBI" id="CHEBI:29105"/>
    </ligand>
</feature>
<dbReference type="Pfam" id="PF00484">
    <property type="entry name" value="Pro_CA"/>
    <property type="match status" value="1"/>
</dbReference>
<dbReference type="PANTHER" id="PTHR43175:SF3">
    <property type="entry name" value="CARBON DISULFIDE HYDROLASE"/>
    <property type="match status" value="1"/>
</dbReference>
<dbReference type="Gene3D" id="3.40.1050.10">
    <property type="entry name" value="Carbonic anhydrase"/>
    <property type="match status" value="1"/>
</dbReference>
<organism evidence="7 8">
    <name type="scientific">Megamonas hypermegale</name>
    <dbReference type="NCBI Taxonomy" id="158847"/>
    <lineage>
        <taxon>Bacteria</taxon>
        <taxon>Bacillati</taxon>
        <taxon>Bacillota</taxon>
        <taxon>Negativicutes</taxon>
        <taxon>Selenomonadales</taxon>
        <taxon>Selenomonadaceae</taxon>
        <taxon>Megamonas</taxon>
    </lineage>
</organism>
<dbReference type="eggNOG" id="COG0288">
    <property type="taxonomic scope" value="Bacteria"/>
</dbReference>
<dbReference type="Proteomes" id="UP000215383">
    <property type="component" value="Chromosome 1"/>
</dbReference>
<comment type="catalytic activity">
    <reaction evidence="5">
        <text>hydrogencarbonate + H(+) = CO2 + H2O</text>
        <dbReference type="Rhea" id="RHEA:10748"/>
        <dbReference type="ChEBI" id="CHEBI:15377"/>
        <dbReference type="ChEBI" id="CHEBI:15378"/>
        <dbReference type="ChEBI" id="CHEBI:16526"/>
        <dbReference type="ChEBI" id="CHEBI:17544"/>
        <dbReference type="EC" id="4.2.1.1"/>
    </reaction>
</comment>
<dbReference type="InterPro" id="IPR036874">
    <property type="entry name" value="Carbonic_anhydrase_sf"/>
</dbReference>
<dbReference type="PANTHER" id="PTHR43175">
    <property type="entry name" value="CARBONIC ANHYDRASE"/>
    <property type="match status" value="1"/>
</dbReference>
<keyword evidence="8" id="KW-1185">Reference proteome</keyword>
<feature type="binding site" evidence="6">
    <location>
        <position position="96"/>
    </location>
    <ligand>
        <name>Zn(2+)</name>
        <dbReference type="ChEBI" id="CHEBI:29105"/>
    </ligand>
</feature>
<dbReference type="GO" id="GO:0004089">
    <property type="term" value="F:carbonate dehydratase activity"/>
    <property type="evidence" value="ECO:0007669"/>
    <property type="project" value="UniProtKB-EC"/>
</dbReference>
<evidence type="ECO:0000256" key="2">
    <source>
        <dbReference type="ARBA" id="ARBA00012925"/>
    </source>
</evidence>
<proteinExistence type="inferred from homology"/>
<evidence type="ECO:0000256" key="1">
    <source>
        <dbReference type="ARBA" id="ARBA00006217"/>
    </source>
</evidence>
<evidence type="ECO:0000313" key="8">
    <source>
        <dbReference type="Proteomes" id="UP000215383"/>
    </source>
</evidence>
<dbReference type="GO" id="GO:0008270">
    <property type="term" value="F:zinc ion binding"/>
    <property type="evidence" value="ECO:0007669"/>
    <property type="project" value="InterPro"/>
</dbReference>
<accession>A0A239TQA3</accession>
<dbReference type="SMART" id="SM00947">
    <property type="entry name" value="Pro_CA"/>
    <property type="match status" value="1"/>
</dbReference>
<feature type="binding site" evidence="6">
    <location>
        <position position="99"/>
    </location>
    <ligand>
        <name>Zn(2+)</name>
        <dbReference type="ChEBI" id="CHEBI:29105"/>
    </ligand>
</feature>
<reference evidence="7 8" key="1">
    <citation type="submission" date="2017-06" db="EMBL/GenBank/DDBJ databases">
        <authorList>
            <consortium name="Pathogen Informatics"/>
        </authorList>
    </citation>
    <scope>NUCLEOTIDE SEQUENCE [LARGE SCALE GENOMIC DNA]</scope>
    <source>
        <strain evidence="7 8">NCTC10570</strain>
    </source>
</reference>
<keyword evidence="4 6" id="KW-0862">Zinc</keyword>
<feature type="binding site" evidence="6">
    <location>
        <position position="38"/>
    </location>
    <ligand>
        <name>Zn(2+)</name>
        <dbReference type="ChEBI" id="CHEBI:29105"/>
    </ligand>
</feature>
<keyword evidence="7" id="KW-0456">Lyase</keyword>
<dbReference type="EC" id="4.2.1.1" evidence="2"/>
<evidence type="ECO:0000256" key="6">
    <source>
        <dbReference type="PIRSR" id="PIRSR601765-1"/>
    </source>
</evidence>
<dbReference type="GeneID" id="78507001"/>
<dbReference type="AlphaFoldDB" id="A0A239TQA3"/>
<evidence type="ECO:0000256" key="3">
    <source>
        <dbReference type="ARBA" id="ARBA00022723"/>
    </source>
</evidence>
<sequence length="183" mass="20231">MTLLDEVTQANEKFVSHLPADFIGISKLPQRQLAIITCMDTRLVDFLEPALGIGRGEAKIIKTAGNSITGDFSDIIRSLLVCIYELGVKEIMVIGHHECGMAHATSDELIKAMLDMGIEQSAIDNVKDELIHWVDNFHHPVENVQDAVDKIRQNPLIAETIPVHGLIFHPDTGKVDIVVNGYK</sequence>
<protein>
    <recommendedName>
        <fullName evidence="2">carbonic anhydrase</fullName>
        <ecNumber evidence="2">4.2.1.1</ecNumber>
    </recommendedName>
</protein>
<dbReference type="CDD" id="cd03379">
    <property type="entry name" value="beta_CA_cladeD"/>
    <property type="match status" value="1"/>
</dbReference>
<dbReference type="RefSeq" id="WP_027890825.1">
    <property type="nucleotide sequence ID" value="NZ_LT906446.1"/>
</dbReference>
<name>A0A239TQA3_9FIRM</name>
<keyword evidence="3 6" id="KW-0479">Metal-binding</keyword>
<evidence type="ECO:0000256" key="4">
    <source>
        <dbReference type="ARBA" id="ARBA00022833"/>
    </source>
</evidence>
<dbReference type="InterPro" id="IPR001765">
    <property type="entry name" value="Carbonic_anhydrase"/>
</dbReference>
<comment type="similarity">
    <text evidence="1">Belongs to the beta-class carbonic anhydrase family.</text>
</comment>